<dbReference type="SUPFAM" id="SSF52540">
    <property type="entry name" value="P-loop containing nucleoside triphosphate hydrolases"/>
    <property type="match status" value="4"/>
</dbReference>
<feature type="compositionally biased region" description="Polar residues" evidence="21">
    <location>
        <begin position="89"/>
        <end position="102"/>
    </location>
</feature>
<dbReference type="InterPro" id="IPR003593">
    <property type="entry name" value="AAA+_ATPase"/>
</dbReference>
<feature type="compositionally biased region" description="Basic and acidic residues" evidence="21">
    <location>
        <begin position="78"/>
        <end position="87"/>
    </location>
</feature>
<dbReference type="GO" id="GO:0005874">
    <property type="term" value="C:microtubule"/>
    <property type="evidence" value="ECO:0007669"/>
    <property type="project" value="UniProtKB-KW"/>
</dbReference>
<evidence type="ECO:0000256" key="18">
    <source>
        <dbReference type="ARBA" id="ARBA00057074"/>
    </source>
</evidence>
<evidence type="ECO:0000313" key="24">
    <source>
        <dbReference type="Proteomes" id="UP000007635"/>
    </source>
</evidence>
<proteinExistence type="inferred from homology"/>
<dbReference type="InterPro" id="IPR041589">
    <property type="entry name" value="DNAH3_AAA_lid_1"/>
</dbReference>
<keyword evidence="13 20" id="KW-0175">Coiled coil</keyword>
<evidence type="ECO:0000256" key="19">
    <source>
        <dbReference type="ARBA" id="ARBA00069442"/>
    </source>
</evidence>
<feature type="domain" description="AAA+ ATPase" evidence="22">
    <location>
        <begin position="1269"/>
        <end position="1408"/>
    </location>
</feature>
<dbReference type="FunFam" id="1.20.920.20:FF:000006">
    <property type="entry name" value="Dynein, axonemal, heavy chain 6"/>
    <property type="match status" value="1"/>
</dbReference>
<dbReference type="Gene3D" id="1.20.920.30">
    <property type="match status" value="1"/>
</dbReference>
<dbReference type="SMART" id="SM00382">
    <property type="entry name" value="AAA"/>
    <property type="match status" value="2"/>
</dbReference>
<evidence type="ECO:0000256" key="6">
    <source>
        <dbReference type="ARBA" id="ARBA00022701"/>
    </source>
</evidence>
<sequence>MNEQANSGVLPQMATTSRFPVLPPIKGSRRRRAEAQTPAAEEEEEAATVTVPKTPLRRKRSRVQREHLRMMLASRAMEACRRSRETGAGRSSSPEPQFPPSRNYTALKRLVESRPFAPIQQGWLDSIVASSKPKGAPETNELQQQLCKEVSDNFHKVIVKHTVNTVLKDPYAQGPVSDERADAQPKIVEFSQTWHKNFIRNRKKIKNNLHVLHPAMQAVLDIGYVNFSPLVLVDLSRCRASGPVDCKKLQVRMSVECKRTEDRIMNTWFPKVIHLLETLTEVREEKLESFFDCASTLISIQLKSLLQKSVEEFVNVFDPSNWHRLPIFRMALILDDKKIEIYPTLEDLEAAVFEILNAITNTLQKVHTIQSWMARGNSSFVNAKLADHILARARATVKTAVCENLEEPDKHLRNYVDHYDWLVNGTAQARVEKFLEEEHSFDEYTKEVEEFRAVSKEITNLPARAHFSMVHLDCEELNRGLANKANNYAEILLKRVITSHRELNLQICAEFETIRENVLKVPESTEEMIQIVDHIHFTKTKGIAELNEKMQEALSRLMYILEVHLVEPEDEELNTTLFLWPKKILHAFELSDEVMQKAKRTGEQELLARTERLMVQVEKLGCRIQELRHCCELDMMQQYVTDIRTVQKLLQEAEEEIVFINKEEAFYKWDQTCYPEVEAIKESIEPYQKLFALVIQWQRTQNRWMDGSFQDLNGESMEVKVDEFFRGIFKMHKLFQQKQNKAGQEKEKIAEKTKQPPTKDDPMRQESPTVLLCSTVMEQINKFKVHIPLVSILCNPGIRARHWDQMSEIVGFDLTPDSGTTLNKVLKQNLTPYLEEFGSISAAASKEFSLEKALQTMVHIWDGISFSHQPYRETGVSILTALDEIQQMLDDQIVKTQTMRGSPFIKPFEKEIKIWEERLLRIQETIDEWLKVQVQWLYLEPIFSSQDIMQQIPDEGRLFKTVDKNWKEVMRHCVKDPKILPATSLSGLLEKLQDSNNLLDRIMKGLNAYLDKKRLFFPRFFFLSNDEMLEILSETKDPLLVQPHLKKCFEGISKLDFLPNLDIQAMYSSEGERVELIQHISTSEAKGAVEKWLVQVEDVMIRSVRDVVARSRVAYAETARSQWVREWPGQVVLCTSQIFWTLEVHEAIRAGPDDLKNYSEQLKNQLSDIVELVRGKLPQQTRITLGALVTIDVHARDVVSELIEKGVSNETDFQWLAQLRYYWSNDDVRVRIINCDVKYAYEYLGNSPRLVITPLTDRCYRTLIGAFHLNLGGAPEGPAGTGKTETTKDLAKALAVQCVVFNCSDGLDYLAMGKFFKGLASSGAWACFDEFNRIELEVLSVVAQQVLCIQRAVELKLEYFDFEGTMLKLNPNCFVSITMNPGYAGRSELPDNLKVLFRTVAMMVPNYALIAEISLYSYGFLNAKPLSVKIVMTYRLCSEQLSSQFHYDYGMRAVKAVLVAAGNLKLKYPDENEDILLLRSIKDVNEPKFLSHDIPLFNGITSDLFPGISLPEADYQLFLEAAKECCKVHNVQPTQVFLEKMVQTYEMMIVRHGFMLVGEPFAGKTKVLHVLADTLTLMNERGYAEEKKIIFRTVNPKSITMGQLFGQFDLVSHEWTDGIVANTFREFASAETPERKWVVFDGPIDTLWIESMNTVLDDNKKLCLMSGEIIQMSNSMSLIFEAMDLSQASPATVSRCGMIYMEPSQLGWEPLVISWMNNLPDALQGPKNRSLLLELFHWLVPPALRVLRKHCREVVSTSDSNTVVSLCRLLEMLLTEPVKNSSDDKNISTWIMAAFAFSLVWSTGGSCDADSREKFSEFLRTTLSGQTDKHPVPATVGKWECPLDDKGLVYDYFYEFKGKGRWVHWNDAIKNVNLGDKNTKVQEIIVPTIDTIRYTYLMDLCITYAVPLLFVGPTGTGKSVYVKEKLMNNLDKDGYLPFFINFSARTSSNQTQNIIMSRLDKRRRGVFGPPVGKKCVIFVDDMNMPALEQFGAQPPVELLRQYIDHGNWYDLKDTSKVSLVDLQFISAMGPPGGGRNAVTPRFLRHFNIVSINAFSDDTMVRIFSSVVAFYVKNNEFPPEYFTVGNQIVTATMEVYKKAVENLLPTPAKSHYTFNLRDFSRVIQGCLLLKKDSLENKRTMVRLFVHEVFRVFYDRLVDDKDRAWLYRLMDNILKNHFKESFNQVFDHLKQSSRLVEEDMRSLLFGDYMNPDLEDDERLYAEVPAMESFSHVVESCLHEYNQMHKNRMNLVIFRYVLEHLSRISRVLKQPGGNALLVGVGGSGRQSITRLATFMAHMTLFQPEISKSYGTTEWRDDLKMLLKNAGVKGQKTVFLLTDSQIKDEAFLEDVDSVLNTGEVPNLFAVDEKQEIMEAVRPVAQAGNKNLELSPLTLFAFFVARCRENLHIVVAFSPIGKAFRNRLRQFPSLINCCTIDWFQAWPEEALERVANSFLGPLEMSGNERREVITICKTFHTSANQLSQRFLSELGRHNYVTPTSYLELIAAFRLLLTQKREAVMKAKQRYTNGLDQLAFAGSQVSEMKKELMDLQPKLEQAKIDNHKMMKVIEVESVEVEAKSKVVRVDEEAATTKANEAQALKNECESDLVEAIPALEAALSALDTLKPADITIVKSMKNPPSGVKLVMSAVCVMKDIKPDKIVDPAGTGKKVFDYWGPSKKLVGDMNFLRDLREYDKENIPLHVMQKIRSEYMTNPDFDPSIVAKASSAAEGLCKWIKAMEVYDRVEKIVAPKKASLAKAQESLATIMVLLDQKRSELKEVEDHLAALQKTFEEKTEEKAQLEIQVDLCARKLERAEKLIGGLGGEKTRWSRAADDLQNTYDNLTGDVLISAGVIAYLGAFTAGFRLDCTRSWSELCQSKNIPSADEFSLSKTLGDPIEIRTWNIAGLPSDSFSIDNGVIVGNSRRWPLMIDPQGQANKWVKNSEKDNNLSVIKLTDGDYMRTLENCIQFGTPLLLENVGEELDPSLEPLLVKQTFKQGGVDCIRLGESVIEYSRDFRFYITTKLRNPHYLPELATKVSLLNFMITPEGLEDQLLGIVVAKERPELEEERNALILQSAANKRQLKEIEDKILETLQSSGGNILEDESAIQILDSAKIMSNEISKKQQIAEKTEIQIAESREGYRSIAKHSSILFFSIADLTNIDPMYQYSLSWFVNLYVNSIHDSNKSKILERRLRYLIDHFTYNLYCNVCRSLFERDKLLFSFLLCCNLLLAKGEIEYSDFMFFLTGGVGLQNTVANPDPGWLQDKSWDETCRASELSGLKGLKEAFIKSPEGFKSIYDSKEPCNTRLPAPWREQLNDLQKMIIVRCLRPDKIVPAVTKFVTGKLGKKFVQPPPFDLSKSYLDSNSTVPLVFVLSPGADPMASLLKFASDKNMGGAKFQSISLGQGQGPIAAKMISTAMQEGTWVCLQNCHLAVSWMSNLEKTCEDFSPATCHPDFRLWLTSYPSPKFPVTILQNGVKMTNEPPTGLRLNLLQSYLSDPVSDPNFFNSCPDRELMWEKLLYGLCFFHALVQERKKFGPLGWNIPYGFNESDLRISIRQLQLFVTEYNEVPFEAITYLTGECNYGGRVTDDWDRRLLMTILADFYNQDIIEKPRFPFSPSGEYFAPPKSTYDDYVVFIKELPLSQHPEVFGMHENVDISKDLQQTKLLLDSLLLTQGGGAKGGASSGSDRALFDIANDILDEARTD</sequence>
<comment type="subunit">
    <text evidence="4">Consists of at least two heavy chains and a number of intermediate and light chains.</text>
</comment>
<dbReference type="FunFam" id="1.10.472.130:FF:000011">
    <property type="entry name" value="dynein heavy chain 12, axonemal"/>
    <property type="match status" value="1"/>
</dbReference>
<keyword evidence="24" id="KW-1185">Reference proteome</keyword>
<dbReference type="FunFam" id="1.20.58.1120:FF:000005">
    <property type="entry name" value="Dynein, axonemal, heavy chain 12"/>
    <property type="match status" value="1"/>
</dbReference>
<keyword evidence="7" id="KW-0677">Repeat</keyword>
<dbReference type="Gene3D" id="1.10.8.720">
    <property type="entry name" value="Region D6 of dynein motor"/>
    <property type="match status" value="1"/>
</dbReference>
<dbReference type="InterPro" id="IPR026983">
    <property type="entry name" value="DHC"/>
</dbReference>
<dbReference type="Gene3D" id="6.10.140.1060">
    <property type="match status" value="1"/>
</dbReference>
<dbReference type="GO" id="GO:0051959">
    <property type="term" value="F:dynein light intermediate chain binding"/>
    <property type="evidence" value="ECO:0007669"/>
    <property type="project" value="InterPro"/>
</dbReference>
<dbReference type="Gene3D" id="1.20.58.1120">
    <property type="match status" value="1"/>
</dbReference>
<dbReference type="GO" id="GO:0007018">
    <property type="term" value="P:microtubule-based movement"/>
    <property type="evidence" value="ECO:0007669"/>
    <property type="project" value="InterPro"/>
</dbReference>
<dbReference type="Gene3D" id="1.10.8.710">
    <property type="match status" value="1"/>
</dbReference>
<dbReference type="FunFam" id="3.40.50.300:FF:000362">
    <property type="entry name" value="Dynein, axonemal, heavy chain 6"/>
    <property type="match status" value="1"/>
</dbReference>
<dbReference type="FunFam" id="1.20.140.100:FF:000004">
    <property type="entry name" value="Dynein axonemal heavy chain 6"/>
    <property type="match status" value="1"/>
</dbReference>
<dbReference type="Pfam" id="PF17857">
    <property type="entry name" value="AAA_lid_1"/>
    <property type="match status" value="1"/>
</dbReference>
<reference evidence="23" key="2">
    <citation type="submission" date="2025-08" db="UniProtKB">
        <authorList>
            <consortium name="Ensembl"/>
        </authorList>
    </citation>
    <scope>IDENTIFICATION</scope>
</reference>
<evidence type="ECO:0000256" key="9">
    <source>
        <dbReference type="ARBA" id="ARBA00022786"/>
    </source>
</evidence>
<keyword evidence="14" id="KW-0969">Cilium</keyword>
<keyword evidence="12" id="KW-0243">Dynein</keyword>
<dbReference type="InterPro" id="IPR035699">
    <property type="entry name" value="AAA_6"/>
</dbReference>
<dbReference type="FunFam" id="3.40.50.300:FF:000223">
    <property type="entry name" value="Dynein heavy chain 3, axonemal"/>
    <property type="match status" value="1"/>
</dbReference>
<evidence type="ECO:0000256" key="17">
    <source>
        <dbReference type="ARBA" id="ARBA00023273"/>
    </source>
</evidence>
<comment type="similarity">
    <text evidence="3">Belongs to the dynein heavy chain family.</text>
</comment>
<dbReference type="GO" id="GO:0005858">
    <property type="term" value="C:axonemal dynein complex"/>
    <property type="evidence" value="ECO:0007669"/>
    <property type="project" value="UniProtKB-ARBA"/>
</dbReference>
<dbReference type="GO" id="GO:0005524">
    <property type="term" value="F:ATP binding"/>
    <property type="evidence" value="ECO:0007669"/>
    <property type="project" value="UniProtKB-KW"/>
</dbReference>
<evidence type="ECO:0000313" key="23">
    <source>
        <dbReference type="Ensembl" id="ENSGACP00000069091.1"/>
    </source>
</evidence>
<evidence type="ECO:0000256" key="21">
    <source>
        <dbReference type="SAM" id="MobiDB-lite"/>
    </source>
</evidence>
<evidence type="ECO:0000256" key="20">
    <source>
        <dbReference type="SAM" id="Coils"/>
    </source>
</evidence>
<keyword evidence="16" id="KW-0206">Cytoskeleton</keyword>
<dbReference type="Pfam" id="PF12777">
    <property type="entry name" value="MT"/>
    <property type="match status" value="1"/>
</dbReference>
<reference evidence="23" key="3">
    <citation type="submission" date="2025-09" db="UniProtKB">
        <authorList>
            <consortium name="Ensembl"/>
        </authorList>
    </citation>
    <scope>IDENTIFICATION</scope>
</reference>
<feature type="compositionally biased region" description="Basic and acidic residues" evidence="21">
    <location>
        <begin position="743"/>
        <end position="764"/>
    </location>
</feature>
<evidence type="ECO:0000256" key="1">
    <source>
        <dbReference type="ARBA" id="ARBA00004230"/>
    </source>
</evidence>
<dbReference type="FunFam" id="1.10.287.2620:FF:000002">
    <property type="entry name" value="Dynein heavy chain 2, axonemal"/>
    <property type="match status" value="1"/>
</dbReference>
<keyword evidence="11" id="KW-0282">Flagellum</keyword>
<organism evidence="23 24">
    <name type="scientific">Gasterosteus aculeatus aculeatus</name>
    <name type="common">three-spined stickleback</name>
    <dbReference type="NCBI Taxonomy" id="481459"/>
    <lineage>
        <taxon>Eukaryota</taxon>
        <taxon>Metazoa</taxon>
        <taxon>Chordata</taxon>
        <taxon>Craniata</taxon>
        <taxon>Vertebrata</taxon>
        <taxon>Euteleostomi</taxon>
        <taxon>Actinopterygii</taxon>
        <taxon>Neopterygii</taxon>
        <taxon>Teleostei</taxon>
        <taxon>Neoteleostei</taxon>
        <taxon>Acanthomorphata</taxon>
        <taxon>Eupercaria</taxon>
        <taxon>Perciformes</taxon>
        <taxon>Cottioidei</taxon>
        <taxon>Gasterosteales</taxon>
        <taxon>Gasterosteidae</taxon>
        <taxon>Gasterosteus</taxon>
    </lineage>
</organism>
<dbReference type="Gene3D" id="3.40.50.300">
    <property type="entry name" value="P-loop containing nucleotide triphosphate hydrolases"/>
    <property type="match status" value="5"/>
</dbReference>
<dbReference type="Proteomes" id="UP000007635">
    <property type="component" value="Chromosome XII"/>
</dbReference>
<dbReference type="InterPro" id="IPR041658">
    <property type="entry name" value="AAA_lid_11"/>
</dbReference>
<comment type="subcellular location">
    <subcellularLocation>
        <location evidence="1">Cell projection</location>
        <location evidence="1">Cilium</location>
        <location evidence="1">Flagellum</location>
    </subcellularLocation>
    <subcellularLocation>
        <location evidence="2">Cytoplasm</location>
        <location evidence="2">Cytoskeleton</location>
        <location evidence="2">Cilium axoneme</location>
    </subcellularLocation>
</comment>
<feature type="region of interest" description="Disordered" evidence="21">
    <location>
        <begin position="1"/>
        <end position="51"/>
    </location>
</feature>
<dbReference type="FunFam" id="3.40.50.300:FF:005585">
    <property type="entry name" value="Predicted protein"/>
    <property type="match status" value="1"/>
</dbReference>
<dbReference type="Gene3D" id="1.10.8.1220">
    <property type="match status" value="1"/>
</dbReference>
<dbReference type="Ensembl" id="ENSGACT00000033111.1">
    <property type="protein sequence ID" value="ENSGACP00000069091.1"/>
    <property type="gene ID" value="ENSGACG00000002639.2"/>
</dbReference>
<feature type="coiled-coil region" evidence="20">
    <location>
        <begin position="636"/>
        <end position="663"/>
    </location>
</feature>
<dbReference type="PANTHER" id="PTHR22878">
    <property type="entry name" value="DYNEIN HEAVY CHAIN 6, AXONEMAL-LIKE-RELATED"/>
    <property type="match status" value="1"/>
</dbReference>
<dbReference type="InterPro" id="IPR042219">
    <property type="entry name" value="AAA_lid_11_sf"/>
</dbReference>
<dbReference type="FunFam" id="1.10.8.710:FF:000004">
    <property type="entry name" value="Dynein axonemal heavy chain 6"/>
    <property type="match status" value="1"/>
</dbReference>
<evidence type="ECO:0000256" key="13">
    <source>
        <dbReference type="ARBA" id="ARBA00023054"/>
    </source>
</evidence>
<dbReference type="InterPro" id="IPR035706">
    <property type="entry name" value="AAA_9"/>
</dbReference>
<accession>A0AAQ4S3Z9</accession>
<dbReference type="PANTHER" id="PTHR22878:SF70">
    <property type="entry name" value="DYNEIN HEAVY CHAIN 2, AXONEMAL"/>
    <property type="match status" value="1"/>
</dbReference>
<dbReference type="Pfam" id="PF12774">
    <property type="entry name" value="AAA_6"/>
    <property type="match status" value="1"/>
</dbReference>
<dbReference type="InterPro" id="IPR024317">
    <property type="entry name" value="Dynein_heavy_chain_D4_dom"/>
</dbReference>
<keyword evidence="10" id="KW-0067">ATP-binding</keyword>
<feature type="coiled-coil region" evidence="20">
    <location>
        <begin position="2764"/>
        <end position="2812"/>
    </location>
</feature>
<dbReference type="FunFam" id="3.40.50.300:FF:000044">
    <property type="entry name" value="Dynein heavy chain 5, axonemal"/>
    <property type="match status" value="1"/>
</dbReference>
<dbReference type="InterPro" id="IPR027417">
    <property type="entry name" value="P-loop_NTPase"/>
</dbReference>
<dbReference type="InterPro" id="IPR043157">
    <property type="entry name" value="Dynein_AAA1S"/>
</dbReference>
<feature type="domain" description="AAA+ ATPase" evidence="22">
    <location>
        <begin position="1904"/>
        <end position="2052"/>
    </location>
</feature>
<evidence type="ECO:0000256" key="12">
    <source>
        <dbReference type="ARBA" id="ARBA00023017"/>
    </source>
</evidence>
<dbReference type="FunFam" id="1.10.8.1220:FF:000001">
    <property type="entry name" value="Dynein axonemal heavy chain 5"/>
    <property type="match status" value="1"/>
</dbReference>
<dbReference type="Gene3D" id="1.20.140.100">
    <property type="entry name" value="Dynein heavy chain, N-terminal domain 2"/>
    <property type="match status" value="1"/>
</dbReference>
<keyword evidence="8" id="KW-0547">Nucleotide-binding</keyword>
<dbReference type="Pfam" id="PF08393">
    <property type="entry name" value="DHC_N2"/>
    <property type="match status" value="1"/>
</dbReference>
<evidence type="ECO:0000256" key="11">
    <source>
        <dbReference type="ARBA" id="ARBA00022846"/>
    </source>
</evidence>
<keyword evidence="15" id="KW-0505">Motor protein</keyword>
<dbReference type="GO" id="GO:0031514">
    <property type="term" value="C:motile cilium"/>
    <property type="evidence" value="ECO:0007669"/>
    <property type="project" value="UniProtKB-SubCell"/>
</dbReference>
<evidence type="ECO:0000259" key="22">
    <source>
        <dbReference type="SMART" id="SM00382"/>
    </source>
</evidence>
<reference evidence="23 24" key="1">
    <citation type="journal article" date="2021" name="G3 (Bethesda)">
        <title>Improved contiguity of the threespine stickleback genome using long-read sequencing.</title>
        <authorList>
            <person name="Nath S."/>
            <person name="Shaw D.E."/>
            <person name="White M.A."/>
        </authorList>
    </citation>
    <scope>NUCLEOTIDE SEQUENCE [LARGE SCALE GENOMIC DNA]</scope>
    <source>
        <strain evidence="23 24">Lake Benthic</strain>
    </source>
</reference>
<evidence type="ECO:0000256" key="3">
    <source>
        <dbReference type="ARBA" id="ARBA00008887"/>
    </source>
</evidence>
<feature type="compositionally biased region" description="Polar residues" evidence="21">
    <location>
        <begin position="1"/>
        <end position="18"/>
    </location>
</feature>
<dbReference type="InterPro" id="IPR024743">
    <property type="entry name" value="Dynein_HC_stalk"/>
</dbReference>
<dbReference type="Pfam" id="PF03028">
    <property type="entry name" value="Dynein_heavy"/>
    <property type="match status" value="1"/>
</dbReference>
<evidence type="ECO:0000256" key="7">
    <source>
        <dbReference type="ARBA" id="ARBA00022737"/>
    </source>
</evidence>
<evidence type="ECO:0000256" key="16">
    <source>
        <dbReference type="ARBA" id="ARBA00023212"/>
    </source>
</evidence>
<dbReference type="Pfam" id="PF12781">
    <property type="entry name" value="AAA_9"/>
    <property type="match status" value="1"/>
</dbReference>
<keyword evidence="5" id="KW-0963">Cytoplasm</keyword>
<dbReference type="FunFam" id="3.40.50.300:FF:001112">
    <property type="entry name" value="Dynein heavy chain 12, axonemal"/>
    <property type="match status" value="1"/>
</dbReference>
<dbReference type="Pfam" id="PF18198">
    <property type="entry name" value="AAA_lid_11"/>
    <property type="match status" value="1"/>
</dbReference>
<dbReference type="Gene3D" id="1.10.472.130">
    <property type="match status" value="1"/>
</dbReference>
<name>A0AAQ4S3Z9_GASAC</name>
<dbReference type="Pfam" id="PF17852">
    <property type="entry name" value="Dynein_AAA_lid"/>
    <property type="match status" value="1"/>
</dbReference>
<evidence type="ECO:0000256" key="2">
    <source>
        <dbReference type="ARBA" id="ARBA00004430"/>
    </source>
</evidence>
<dbReference type="InterPro" id="IPR004273">
    <property type="entry name" value="Dynein_heavy_D6_P-loop"/>
</dbReference>
<dbReference type="InterPro" id="IPR042228">
    <property type="entry name" value="Dynein_linker_3"/>
</dbReference>
<dbReference type="GO" id="GO:0045505">
    <property type="term" value="F:dynein intermediate chain binding"/>
    <property type="evidence" value="ECO:0007669"/>
    <property type="project" value="InterPro"/>
</dbReference>
<dbReference type="Pfam" id="PF12775">
    <property type="entry name" value="AAA_7"/>
    <property type="match status" value="1"/>
</dbReference>
<feature type="region of interest" description="Disordered" evidence="21">
    <location>
        <begin position="739"/>
        <end position="765"/>
    </location>
</feature>
<dbReference type="Gene3D" id="1.20.920.20">
    <property type="match status" value="1"/>
</dbReference>
<dbReference type="InterPro" id="IPR041466">
    <property type="entry name" value="Dynein_AAA5_ext"/>
</dbReference>
<evidence type="ECO:0000256" key="14">
    <source>
        <dbReference type="ARBA" id="ARBA00023069"/>
    </source>
</evidence>
<evidence type="ECO:0000256" key="8">
    <source>
        <dbReference type="ARBA" id="ARBA00022741"/>
    </source>
</evidence>
<feature type="region of interest" description="Disordered" evidence="21">
    <location>
        <begin position="76"/>
        <end position="102"/>
    </location>
</feature>
<evidence type="ECO:0000256" key="15">
    <source>
        <dbReference type="ARBA" id="ARBA00023175"/>
    </source>
</evidence>
<dbReference type="Gene3D" id="1.10.287.2620">
    <property type="match status" value="1"/>
</dbReference>
<dbReference type="FunFam" id="3.20.180.20:FF:000003">
    <property type="entry name" value="Dynein heavy chain 12, axonemal"/>
    <property type="match status" value="1"/>
</dbReference>
<keyword evidence="9" id="KW-0833">Ubl conjugation pathway</keyword>
<dbReference type="InterPro" id="IPR013602">
    <property type="entry name" value="Dynein_heavy_linker"/>
</dbReference>
<dbReference type="Pfam" id="PF12780">
    <property type="entry name" value="AAA_8"/>
    <property type="match status" value="1"/>
</dbReference>
<comment type="function">
    <text evidence="18">Force generating protein of respiratory cilia. Produces force towards the minus ends of microtubules. Dynein has ATPase activity; the force-producing power stroke is thought to occur on release of ADP. Involved in sperm motility; implicated in sperm flagellar assembly.</text>
</comment>
<dbReference type="FunFam" id="3.40.50.300:FF:002141">
    <property type="entry name" value="Dynein heavy chain"/>
    <property type="match status" value="1"/>
</dbReference>
<dbReference type="InterPro" id="IPR042222">
    <property type="entry name" value="Dynein_2_N"/>
</dbReference>
<keyword evidence="17" id="KW-0966">Cell projection</keyword>
<dbReference type="GO" id="GO:0008569">
    <property type="term" value="F:minus-end-directed microtubule motor activity"/>
    <property type="evidence" value="ECO:0007669"/>
    <property type="project" value="InterPro"/>
</dbReference>
<dbReference type="GeneTree" id="ENSGT00940000154280"/>
<evidence type="ECO:0000256" key="5">
    <source>
        <dbReference type="ARBA" id="ARBA00022490"/>
    </source>
</evidence>
<dbReference type="Gene3D" id="3.20.180.20">
    <property type="entry name" value="Dynein heavy chain, N-terminal domain 2"/>
    <property type="match status" value="1"/>
</dbReference>
<dbReference type="FunFam" id="1.10.8.720:FF:000001">
    <property type="entry name" value="dynein heavy chain 7, axonemal"/>
    <property type="match status" value="1"/>
</dbReference>
<evidence type="ECO:0000256" key="10">
    <source>
        <dbReference type="ARBA" id="ARBA00022840"/>
    </source>
</evidence>
<dbReference type="FunFam" id="1.20.920.30:FF:000002">
    <property type="entry name" value="Dynein axonemal heavy chain 3"/>
    <property type="match status" value="1"/>
</dbReference>
<keyword evidence="6" id="KW-0493">Microtubule</keyword>
<protein>
    <recommendedName>
        <fullName evidence="19">Dynein axonemal heavy chain 12</fullName>
    </recommendedName>
</protein>
<evidence type="ECO:0000256" key="4">
    <source>
        <dbReference type="ARBA" id="ARBA00011655"/>
    </source>
</evidence>